<evidence type="ECO:0000256" key="10">
    <source>
        <dbReference type="PIRNR" id="PIRNR016302"/>
    </source>
</evidence>
<gene>
    <name evidence="14" type="ORF">HRR80_003950</name>
</gene>
<keyword evidence="5 13" id="KW-0732">Signal</keyword>
<dbReference type="PANTHER" id="PTHR12145:SF36">
    <property type="entry name" value="MANNAN ENDO-1,6-ALPHA-MANNOSIDASE DCW1"/>
    <property type="match status" value="1"/>
</dbReference>
<evidence type="ECO:0000313" key="15">
    <source>
        <dbReference type="Proteomes" id="UP001161757"/>
    </source>
</evidence>
<keyword evidence="12" id="KW-1133">Transmembrane helix</keyword>
<dbReference type="Gene3D" id="1.50.10.20">
    <property type="match status" value="1"/>
</dbReference>
<evidence type="ECO:0000256" key="8">
    <source>
        <dbReference type="ARBA" id="ARBA00023180"/>
    </source>
</evidence>
<feature type="region of interest" description="Disordered" evidence="11">
    <location>
        <begin position="409"/>
        <end position="430"/>
    </location>
</feature>
<dbReference type="PIRSF" id="PIRSF016302">
    <property type="entry name" value="Man_a_manosd"/>
    <property type="match status" value="1"/>
</dbReference>
<dbReference type="InterPro" id="IPR008928">
    <property type="entry name" value="6-hairpin_glycosidase_sf"/>
</dbReference>
<evidence type="ECO:0000313" key="14">
    <source>
        <dbReference type="EMBL" id="KAJ8992053.1"/>
    </source>
</evidence>
<dbReference type="Pfam" id="PF03663">
    <property type="entry name" value="Glyco_hydro_76"/>
    <property type="match status" value="1"/>
</dbReference>
<feature type="transmembrane region" description="Helical" evidence="12">
    <location>
        <begin position="441"/>
        <end position="462"/>
    </location>
</feature>
<keyword evidence="6 10" id="KW-0378">Hydrolase</keyword>
<evidence type="ECO:0000256" key="1">
    <source>
        <dbReference type="ARBA" id="ARBA00001452"/>
    </source>
</evidence>
<keyword evidence="7 12" id="KW-0472">Membrane</keyword>
<feature type="signal peptide" evidence="13">
    <location>
        <begin position="1"/>
        <end position="21"/>
    </location>
</feature>
<feature type="chain" id="PRO_5042938546" description="Mannan endo-1,6-alpha-mannosidase" evidence="13">
    <location>
        <begin position="22"/>
        <end position="463"/>
    </location>
</feature>
<keyword evidence="12" id="KW-0812">Transmembrane</keyword>
<organism evidence="14 15">
    <name type="scientific">Exophiala dermatitidis</name>
    <name type="common">Black yeast-like fungus</name>
    <name type="synonym">Wangiella dermatitidis</name>
    <dbReference type="NCBI Taxonomy" id="5970"/>
    <lineage>
        <taxon>Eukaryota</taxon>
        <taxon>Fungi</taxon>
        <taxon>Dikarya</taxon>
        <taxon>Ascomycota</taxon>
        <taxon>Pezizomycotina</taxon>
        <taxon>Eurotiomycetes</taxon>
        <taxon>Chaetothyriomycetidae</taxon>
        <taxon>Chaetothyriales</taxon>
        <taxon>Herpotrichiellaceae</taxon>
        <taxon>Exophiala</taxon>
    </lineage>
</organism>
<dbReference type="GO" id="GO:0008496">
    <property type="term" value="F:mannan endo-1,6-alpha-mannosidase activity"/>
    <property type="evidence" value="ECO:0007669"/>
    <property type="project" value="UniProtKB-UniRule"/>
</dbReference>
<dbReference type="GO" id="GO:0009272">
    <property type="term" value="P:fungal-type cell wall biogenesis"/>
    <property type="evidence" value="ECO:0007669"/>
    <property type="project" value="TreeGrafter"/>
</dbReference>
<dbReference type="InterPro" id="IPR005198">
    <property type="entry name" value="Glyco_hydro_76"/>
</dbReference>
<evidence type="ECO:0000256" key="9">
    <source>
        <dbReference type="ARBA" id="ARBA00023295"/>
    </source>
</evidence>
<name>A0AAN6IVU0_EXODE</name>
<dbReference type="GO" id="GO:0016052">
    <property type="term" value="P:carbohydrate catabolic process"/>
    <property type="evidence" value="ECO:0007669"/>
    <property type="project" value="InterPro"/>
</dbReference>
<evidence type="ECO:0000256" key="5">
    <source>
        <dbReference type="ARBA" id="ARBA00022729"/>
    </source>
</evidence>
<dbReference type="InterPro" id="IPR014480">
    <property type="entry name" value="Mannan-1_6-alpha_mannosidase"/>
</dbReference>
<keyword evidence="8" id="KW-0325">Glycoprotein</keyword>
<evidence type="ECO:0000256" key="2">
    <source>
        <dbReference type="ARBA" id="ARBA00004308"/>
    </source>
</evidence>
<evidence type="ECO:0000256" key="13">
    <source>
        <dbReference type="SAM" id="SignalP"/>
    </source>
</evidence>
<sequence length="463" mass="50482">MRLPFLLFAPLVAAITVDVSSVSSIKSAASTIAYDMMTTYTGNQTGGIPGLLPGSLSCNPNNPEVYCWWEAGAMWGALINYWQYTNDTTYNPVVTQALQFQRGPDDNFNPPNQSRSMGVDDQAFWSFSALDAVEANFPESSNKDDPSWLSLAQGVFNFQKELWDTATCGGGFRWQVYSFNAGYNLKNTVSNGGNFQLAARLAYITGNQTYADWATQVWDWMEGSPLLQNDTDSGIMYIWDNTDSNNNCTTVANFVWTYNYGIMLSGAAYMYNYTNGSELWLDRVNSILDSSYKLFFPSKYGGNIMYELQCEEAKNCNQDQKSFKAYLARWMAVTSLIVPSTADSIKPKLAASASGAAGQCSGGDSGRKCGMQWYTTTWDGTNGVGQEMSALSVIGANLIDASMSPLSLRTGAKSESDPDAGSDASTDPTANYKKITTKDKAGAGILTILVVFFVIGGAVWIVL</sequence>
<dbReference type="EC" id="3.2.1.101" evidence="4 10"/>
<evidence type="ECO:0000256" key="6">
    <source>
        <dbReference type="ARBA" id="ARBA00022801"/>
    </source>
</evidence>
<evidence type="ECO:0000256" key="4">
    <source>
        <dbReference type="ARBA" id="ARBA00012350"/>
    </source>
</evidence>
<evidence type="ECO:0000256" key="11">
    <source>
        <dbReference type="SAM" id="MobiDB-lite"/>
    </source>
</evidence>
<dbReference type="FunFam" id="1.50.10.20:FF:000006">
    <property type="entry name" value="Mannan endo-1,6-alpha-mannosidase"/>
    <property type="match status" value="1"/>
</dbReference>
<dbReference type="AlphaFoldDB" id="A0AAN6IVU0"/>
<evidence type="ECO:0000256" key="12">
    <source>
        <dbReference type="SAM" id="Phobius"/>
    </source>
</evidence>
<reference evidence="14" key="1">
    <citation type="submission" date="2023-01" db="EMBL/GenBank/DDBJ databases">
        <title>Exophiala dermititidis isolated from Cystic Fibrosis Patient.</title>
        <authorList>
            <person name="Kurbessoian T."/>
            <person name="Crocker A."/>
            <person name="Murante D."/>
            <person name="Hogan D.A."/>
            <person name="Stajich J.E."/>
        </authorList>
    </citation>
    <scope>NUCLEOTIDE SEQUENCE</scope>
    <source>
        <strain evidence="14">Ex8</strain>
    </source>
</reference>
<evidence type="ECO:0000256" key="7">
    <source>
        <dbReference type="ARBA" id="ARBA00023136"/>
    </source>
</evidence>
<comment type="catalytic activity">
    <reaction evidence="1 10">
        <text>Random hydrolysis of (1-&gt;6)-alpha-D-mannosidic linkages in unbranched (1-&gt;6)-mannans.</text>
        <dbReference type="EC" id="3.2.1.101"/>
    </reaction>
</comment>
<evidence type="ECO:0000256" key="3">
    <source>
        <dbReference type="ARBA" id="ARBA00009699"/>
    </source>
</evidence>
<keyword evidence="9 10" id="KW-0326">Glycosidase</keyword>
<dbReference type="Proteomes" id="UP001161757">
    <property type="component" value="Unassembled WGS sequence"/>
</dbReference>
<protein>
    <recommendedName>
        <fullName evidence="4 10">Mannan endo-1,6-alpha-mannosidase</fullName>
        <ecNumber evidence="4 10">3.2.1.101</ecNumber>
    </recommendedName>
</protein>
<comment type="similarity">
    <text evidence="3 10">Belongs to the glycosyl hydrolase 76 family.</text>
</comment>
<dbReference type="GO" id="GO:0012505">
    <property type="term" value="C:endomembrane system"/>
    <property type="evidence" value="ECO:0007669"/>
    <property type="project" value="UniProtKB-SubCell"/>
</dbReference>
<comment type="subcellular location">
    <subcellularLocation>
        <location evidence="2">Endomembrane system</location>
    </subcellularLocation>
</comment>
<comment type="caution">
    <text evidence="14">The sequence shown here is derived from an EMBL/GenBank/DDBJ whole genome shotgun (WGS) entry which is preliminary data.</text>
</comment>
<dbReference type="PANTHER" id="PTHR12145">
    <property type="entry name" value="MANNAN ENDO-1,6-ALPHA-MANNOSIDASE DCW1"/>
    <property type="match status" value="1"/>
</dbReference>
<proteinExistence type="inferred from homology"/>
<accession>A0AAN6IVU0</accession>
<dbReference type="EMBL" id="JAJGCB010000006">
    <property type="protein sequence ID" value="KAJ8992053.1"/>
    <property type="molecule type" value="Genomic_DNA"/>
</dbReference>
<dbReference type="SUPFAM" id="SSF48208">
    <property type="entry name" value="Six-hairpin glycosidases"/>
    <property type="match status" value="1"/>
</dbReference>